<protein>
    <submittedName>
        <fullName evidence="1">Uncharacterized protein</fullName>
    </submittedName>
</protein>
<comment type="caution">
    <text evidence="1">The sequence shown here is derived from an EMBL/GenBank/DDBJ whole genome shotgun (WGS) entry which is preliminary data.</text>
</comment>
<dbReference type="InterPro" id="IPR025478">
    <property type="entry name" value="COP23"/>
</dbReference>
<evidence type="ECO:0000313" key="2">
    <source>
        <dbReference type="Proteomes" id="UP000276103"/>
    </source>
</evidence>
<proteinExistence type="predicted"/>
<keyword evidence="2" id="KW-1185">Reference proteome</keyword>
<sequence>MLEDIDTVQLKPLMKYKLSTTFIFASLMAVATTATISQPSYAGGTTFYCDRSGGEYFTFARTEDGRRYRVMKWTSTDFPAPHNPKNRCYEVSSRFQRNYDNGTLRKISSGIVNKLPVICSGSDSNTVCNNSNLLFTLKKGANRKAIANRLFNQNALAAGNIETQNGDPEDIMFDFDIYLNNLAGEQK</sequence>
<dbReference type="AlphaFoldDB" id="A0A3S1BYD3"/>
<dbReference type="Proteomes" id="UP000276103">
    <property type="component" value="Unassembled WGS sequence"/>
</dbReference>
<name>A0A3S1BYD3_ANAVA</name>
<dbReference type="EMBL" id="RSCM01000006">
    <property type="protein sequence ID" value="RUS96908.1"/>
    <property type="molecule type" value="Genomic_DNA"/>
</dbReference>
<organism evidence="1 2">
    <name type="scientific">Trichormus variabilis SAG 1403-4b</name>
    <dbReference type="NCBI Taxonomy" id="447716"/>
    <lineage>
        <taxon>Bacteria</taxon>
        <taxon>Bacillati</taxon>
        <taxon>Cyanobacteriota</taxon>
        <taxon>Cyanophyceae</taxon>
        <taxon>Nostocales</taxon>
        <taxon>Nostocaceae</taxon>
        <taxon>Trichormus</taxon>
    </lineage>
</organism>
<reference evidence="1 2" key="1">
    <citation type="journal article" date="2019" name="Genome Biol. Evol.">
        <title>Day and night: Metabolic profiles and evolutionary relationships of six axenic non-marine cyanobacteria.</title>
        <authorList>
            <person name="Will S.E."/>
            <person name="Henke P."/>
            <person name="Boedeker C."/>
            <person name="Huang S."/>
            <person name="Brinkmann H."/>
            <person name="Rohde M."/>
            <person name="Jarek M."/>
            <person name="Friedl T."/>
            <person name="Seufert S."/>
            <person name="Schumacher M."/>
            <person name="Overmann J."/>
            <person name="Neumann-Schaal M."/>
            <person name="Petersen J."/>
        </authorList>
    </citation>
    <scope>NUCLEOTIDE SEQUENCE [LARGE SCALE GENOMIC DNA]</scope>
    <source>
        <strain evidence="1 2">SAG 1403-4b</strain>
    </source>
</reference>
<evidence type="ECO:0000313" key="1">
    <source>
        <dbReference type="EMBL" id="RUS96908.1"/>
    </source>
</evidence>
<dbReference type="Pfam" id="PF14218">
    <property type="entry name" value="COP23"/>
    <property type="match status" value="1"/>
</dbReference>
<gene>
    <name evidence="1" type="ORF">DSM107003_23140</name>
</gene>
<accession>A0A3S1BYD3</accession>